<evidence type="ECO:0000256" key="6">
    <source>
        <dbReference type="ARBA" id="ARBA00023033"/>
    </source>
</evidence>
<dbReference type="GO" id="GO:0020037">
    <property type="term" value="F:heme binding"/>
    <property type="evidence" value="ECO:0007669"/>
    <property type="project" value="InterPro"/>
</dbReference>
<keyword evidence="6 8" id="KW-0503">Monooxygenase</keyword>
<accession>A0A9J6GYK6</accession>
<organism evidence="10 11">
    <name type="scientific">Haemaphysalis longicornis</name>
    <name type="common">Bush tick</name>
    <dbReference type="NCBI Taxonomy" id="44386"/>
    <lineage>
        <taxon>Eukaryota</taxon>
        <taxon>Metazoa</taxon>
        <taxon>Ecdysozoa</taxon>
        <taxon>Arthropoda</taxon>
        <taxon>Chelicerata</taxon>
        <taxon>Arachnida</taxon>
        <taxon>Acari</taxon>
        <taxon>Parasitiformes</taxon>
        <taxon>Ixodida</taxon>
        <taxon>Ixodoidea</taxon>
        <taxon>Ixodidae</taxon>
        <taxon>Haemaphysalinae</taxon>
        <taxon>Haemaphysalis</taxon>
    </lineage>
</organism>
<comment type="cofactor">
    <cofactor evidence="7">
        <name>heme</name>
        <dbReference type="ChEBI" id="CHEBI:30413"/>
    </cofactor>
</comment>
<dbReference type="PANTHER" id="PTHR24289:SF20">
    <property type="entry name" value="STEROID 17-ALPHA-HYDROXYLASE_17,20 LYASE"/>
    <property type="match status" value="1"/>
</dbReference>
<proteinExistence type="inferred from homology"/>
<sequence>MSPLREVYALLLDWRVLSTALIFVLTYFVGRFYHKVSKYPKGPFPYPVVGNLLTLRKVKNLWVKATEWSSSYGDVFTLWMGEKPMVVLNSYAVIREAFLDRRHEFSGRFPTKMGEFLLPLCSYVGALQVQNDHDIMFEDYNPRWKALRKVALLAVRKYAVSEQLETLCTSVVDAYVDSLKEGPQLVDSKEPFYFILFNLIGTSVYGAKFDKGCDEILRLQRLSEEFFQTVPDGLPSDIVPWMGILYRSREKKAEAITKEFVALTDELYSRAEAAYTPGKADNFTHAMLASREEAVLEEKSDAQYLTKANMIQVIIDIFGAASDTSTRTLQFLTLRLAQEPAYQDRIKKEIDEKIGRRPPVYGDRANLPFTVACLLETLRFHPVAPFGLPHNTSTNTTVGGLTIPKDTGIIYNIYGVNHDPKLWDEPEIFRPERFLDPSTGALRKDVGPLLSFGLGPRTCPGEKLAHVDMFYILVRLMQRVTWAAPNNEPSKVNIDSIGSSLFLVAAQQDIVITKKA</sequence>
<keyword evidence="9" id="KW-0472">Membrane</keyword>
<dbReference type="GO" id="GO:0042448">
    <property type="term" value="P:progesterone metabolic process"/>
    <property type="evidence" value="ECO:0007669"/>
    <property type="project" value="TreeGrafter"/>
</dbReference>
<dbReference type="SUPFAM" id="SSF48264">
    <property type="entry name" value="Cytochrome P450"/>
    <property type="match status" value="1"/>
</dbReference>
<dbReference type="GO" id="GO:0005506">
    <property type="term" value="F:iron ion binding"/>
    <property type="evidence" value="ECO:0007669"/>
    <property type="project" value="InterPro"/>
</dbReference>
<feature type="binding site" description="axial binding residue" evidence="7">
    <location>
        <position position="459"/>
    </location>
    <ligand>
        <name>heme</name>
        <dbReference type="ChEBI" id="CHEBI:30413"/>
    </ligand>
    <ligandPart>
        <name>Fe</name>
        <dbReference type="ChEBI" id="CHEBI:18248"/>
    </ligandPart>
</feature>
<evidence type="ECO:0000256" key="3">
    <source>
        <dbReference type="ARBA" id="ARBA00022723"/>
    </source>
</evidence>
<keyword evidence="3 7" id="KW-0479">Metal-binding</keyword>
<dbReference type="AlphaFoldDB" id="A0A9J6GYK6"/>
<evidence type="ECO:0008006" key="12">
    <source>
        <dbReference type="Google" id="ProtNLM"/>
    </source>
</evidence>
<dbReference type="InterPro" id="IPR017972">
    <property type="entry name" value="Cyt_P450_CS"/>
</dbReference>
<dbReference type="InterPro" id="IPR002401">
    <property type="entry name" value="Cyt_P450_E_grp-I"/>
</dbReference>
<dbReference type="EMBL" id="JABSTR010000010">
    <property type="protein sequence ID" value="KAH9379873.1"/>
    <property type="molecule type" value="Genomic_DNA"/>
</dbReference>
<gene>
    <name evidence="10" type="ORF">HPB48_006111</name>
</gene>
<dbReference type="PRINTS" id="PR00385">
    <property type="entry name" value="P450"/>
</dbReference>
<evidence type="ECO:0000256" key="5">
    <source>
        <dbReference type="ARBA" id="ARBA00023004"/>
    </source>
</evidence>
<dbReference type="GO" id="GO:0042446">
    <property type="term" value="P:hormone biosynthetic process"/>
    <property type="evidence" value="ECO:0007669"/>
    <property type="project" value="TreeGrafter"/>
</dbReference>
<keyword evidence="4 8" id="KW-0560">Oxidoreductase</keyword>
<dbReference type="GO" id="GO:0004508">
    <property type="term" value="F:steroid 17-alpha-monooxygenase activity"/>
    <property type="evidence" value="ECO:0007669"/>
    <property type="project" value="TreeGrafter"/>
</dbReference>
<evidence type="ECO:0000256" key="7">
    <source>
        <dbReference type="PIRSR" id="PIRSR602401-1"/>
    </source>
</evidence>
<dbReference type="InterPro" id="IPR036396">
    <property type="entry name" value="Cyt_P450_sf"/>
</dbReference>
<keyword evidence="5 7" id="KW-0408">Iron</keyword>
<name>A0A9J6GYK6_HAELO</name>
<dbReference type="PRINTS" id="PR00463">
    <property type="entry name" value="EP450I"/>
</dbReference>
<dbReference type="Pfam" id="PF00067">
    <property type="entry name" value="p450"/>
    <property type="match status" value="1"/>
</dbReference>
<evidence type="ECO:0000256" key="2">
    <source>
        <dbReference type="ARBA" id="ARBA00022617"/>
    </source>
</evidence>
<dbReference type="InterPro" id="IPR001128">
    <property type="entry name" value="Cyt_P450"/>
</dbReference>
<dbReference type="PANTHER" id="PTHR24289">
    <property type="entry name" value="STEROID 17-ALPHA-HYDROXYLASE/17,20 LYASE"/>
    <property type="match status" value="1"/>
</dbReference>
<evidence type="ECO:0000256" key="8">
    <source>
        <dbReference type="RuleBase" id="RU000461"/>
    </source>
</evidence>
<dbReference type="OrthoDB" id="6513420at2759"/>
<keyword evidence="2 7" id="KW-0349">Heme</keyword>
<evidence type="ECO:0000256" key="9">
    <source>
        <dbReference type="SAM" id="Phobius"/>
    </source>
</evidence>
<comment type="similarity">
    <text evidence="1 8">Belongs to the cytochrome P450 family.</text>
</comment>
<protein>
    <recommendedName>
        <fullName evidence="12">Cytochrome P450</fullName>
    </recommendedName>
</protein>
<keyword evidence="9" id="KW-0812">Transmembrane</keyword>
<evidence type="ECO:0000256" key="4">
    <source>
        <dbReference type="ARBA" id="ARBA00023002"/>
    </source>
</evidence>
<dbReference type="Proteomes" id="UP000821853">
    <property type="component" value="Chromosome 8"/>
</dbReference>
<dbReference type="PROSITE" id="PS00086">
    <property type="entry name" value="CYTOCHROME_P450"/>
    <property type="match status" value="1"/>
</dbReference>
<evidence type="ECO:0000256" key="1">
    <source>
        <dbReference type="ARBA" id="ARBA00010617"/>
    </source>
</evidence>
<dbReference type="Gene3D" id="1.10.630.10">
    <property type="entry name" value="Cytochrome P450"/>
    <property type="match status" value="1"/>
</dbReference>
<evidence type="ECO:0000313" key="10">
    <source>
        <dbReference type="EMBL" id="KAH9379873.1"/>
    </source>
</evidence>
<reference evidence="10 11" key="1">
    <citation type="journal article" date="2020" name="Cell">
        <title>Large-Scale Comparative Analyses of Tick Genomes Elucidate Their Genetic Diversity and Vector Capacities.</title>
        <authorList>
            <consortium name="Tick Genome and Microbiome Consortium (TIGMIC)"/>
            <person name="Jia N."/>
            <person name="Wang J."/>
            <person name="Shi W."/>
            <person name="Du L."/>
            <person name="Sun Y."/>
            <person name="Zhan W."/>
            <person name="Jiang J.F."/>
            <person name="Wang Q."/>
            <person name="Zhang B."/>
            <person name="Ji P."/>
            <person name="Bell-Sakyi L."/>
            <person name="Cui X.M."/>
            <person name="Yuan T.T."/>
            <person name="Jiang B.G."/>
            <person name="Yang W.F."/>
            <person name="Lam T.T."/>
            <person name="Chang Q.C."/>
            <person name="Ding S.J."/>
            <person name="Wang X.J."/>
            <person name="Zhu J.G."/>
            <person name="Ruan X.D."/>
            <person name="Zhao L."/>
            <person name="Wei J.T."/>
            <person name="Ye R.Z."/>
            <person name="Que T.C."/>
            <person name="Du C.H."/>
            <person name="Zhou Y.H."/>
            <person name="Cheng J.X."/>
            <person name="Dai P.F."/>
            <person name="Guo W.B."/>
            <person name="Han X.H."/>
            <person name="Huang E.J."/>
            <person name="Li L.F."/>
            <person name="Wei W."/>
            <person name="Gao Y.C."/>
            <person name="Liu J.Z."/>
            <person name="Shao H.Z."/>
            <person name="Wang X."/>
            <person name="Wang C.C."/>
            <person name="Yang T.C."/>
            <person name="Huo Q.B."/>
            <person name="Li W."/>
            <person name="Chen H.Y."/>
            <person name="Chen S.E."/>
            <person name="Zhou L.G."/>
            <person name="Ni X.B."/>
            <person name="Tian J.H."/>
            <person name="Sheng Y."/>
            <person name="Liu T."/>
            <person name="Pan Y.S."/>
            <person name="Xia L.Y."/>
            <person name="Li J."/>
            <person name="Zhao F."/>
            <person name="Cao W.C."/>
        </authorList>
    </citation>
    <scope>NUCLEOTIDE SEQUENCE [LARGE SCALE GENOMIC DNA]</scope>
    <source>
        <strain evidence="10">HaeL-2018</strain>
    </source>
</reference>
<dbReference type="VEuPathDB" id="VectorBase:HLOH_056293"/>
<keyword evidence="11" id="KW-1185">Reference proteome</keyword>
<evidence type="ECO:0000313" key="11">
    <source>
        <dbReference type="Proteomes" id="UP000821853"/>
    </source>
</evidence>
<comment type="caution">
    <text evidence="10">The sequence shown here is derived from an EMBL/GenBank/DDBJ whole genome shotgun (WGS) entry which is preliminary data.</text>
</comment>
<dbReference type="OMA" id="RDSRVMI"/>
<feature type="transmembrane region" description="Helical" evidence="9">
    <location>
        <begin position="12"/>
        <end position="33"/>
    </location>
</feature>
<keyword evidence="9" id="KW-1133">Transmembrane helix</keyword>